<dbReference type="AlphaFoldDB" id="A0A7J0BLS7"/>
<keyword evidence="5" id="KW-0378">Hydrolase</keyword>
<dbReference type="InterPro" id="IPR011324">
    <property type="entry name" value="Cytotoxic_necrot_fac-like_cat"/>
</dbReference>
<comment type="caution">
    <text evidence="10">The sequence shown here is derived from an EMBL/GenBank/DDBJ whole genome shotgun (WGS) entry which is preliminary data.</text>
</comment>
<dbReference type="CDD" id="cd16833">
    <property type="entry name" value="YfiH"/>
    <property type="match status" value="1"/>
</dbReference>
<dbReference type="InterPro" id="IPR003730">
    <property type="entry name" value="Cu_polyphenol_OxRdtase"/>
</dbReference>
<evidence type="ECO:0000256" key="4">
    <source>
        <dbReference type="ARBA" id="ARBA00022723"/>
    </source>
</evidence>
<comment type="catalytic activity">
    <reaction evidence="8">
        <text>adenosine + phosphate = alpha-D-ribose 1-phosphate + adenine</text>
        <dbReference type="Rhea" id="RHEA:27642"/>
        <dbReference type="ChEBI" id="CHEBI:16335"/>
        <dbReference type="ChEBI" id="CHEBI:16708"/>
        <dbReference type="ChEBI" id="CHEBI:43474"/>
        <dbReference type="ChEBI" id="CHEBI:57720"/>
        <dbReference type="EC" id="2.4.2.1"/>
    </reaction>
    <physiologicalReaction direction="left-to-right" evidence="8">
        <dbReference type="Rhea" id="RHEA:27643"/>
    </physiologicalReaction>
</comment>
<accession>A0A7J0BLS7</accession>
<comment type="similarity">
    <text evidence="2">Belongs to the purine nucleoside phosphorylase YfiH/LACC1 family.</text>
</comment>
<evidence type="ECO:0000256" key="8">
    <source>
        <dbReference type="ARBA" id="ARBA00048968"/>
    </source>
</evidence>
<keyword evidence="4" id="KW-0479">Metal-binding</keyword>
<gene>
    <name evidence="10" type="ORF">DSM101010T_29910</name>
</gene>
<keyword evidence="11" id="KW-1185">Reference proteome</keyword>
<dbReference type="GO" id="GO:0016787">
    <property type="term" value="F:hydrolase activity"/>
    <property type="evidence" value="ECO:0007669"/>
    <property type="project" value="UniProtKB-KW"/>
</dbReference>
<reference evidence="10 11" key="1">
    <citation type="submission" date="2020-05" db="EMBL/GenBank/DDBJ databases">
        <title>Draft genome sequence of Desulfovibrio sp. strain HN2T.</title>
        <authorList>
            <person name="Ueno A."/>
            <person name="Tamazawa S."/>
            <person name="Tamamura S."/>
            <person name="Murakami T."/>
            <person name="Kiyama T."/>
            <person name="Inomata H."/>
            <person name="Amano Y."/>
            <person name="Miyakawa K."/>
            <person name="Tamaki H."/>
            <person name="Naganuma T."/>
            <person name="Kaneko K."/>
        </authorList>
    </citation>
    <scope>NUCLEOTIDE SEQUENCE [LARGE SCALE GENOMIC DNA]</scope>
    <source>
        <strain evidence="10 11">HN2</strain>
    </source>
</reference>
<organism evidence="10 11">
    <name type="scientific">Desulfovibrio subterraneus</name>
    <dbReference type="NCBI Taxonomy" id="2718620"/>
    <lineage>
        <taxon>Bacteria</taxon>
        <taxon>Pseudomonadati</taxon>
        <taxon>Thermodesulfobacteriota</taxon>
        <taxon>Desulfovibrionia</taxon>
        <taxon>Desulfovibrionales</taxon>
        <taxon>Desulfovibrionaceae</taxon>
        <taxon>Desulfovibrio</taxon>
    </lineage>
</organism>
<dbReference type="Proteomes" id="UP000503840">
    <property type="component" value="Unassembled WGS sequence"/>
</dbReference>
<keyword evidence="3" id="KW-0808">Transferase</keyword>
<dbReference type="Gene3D" id="3.60.140.10">
    <property type="entry name" value="CNF1/YfiH-like putative cysteine hydrolases"/>
    <property type="match status" value="1"/>
</dbReference>
<evidence type="ECO:0000256" key="7">
    <source>
        <dbReference type="ARBA" id="ARBA00047989"/>
    </source>
</evidence>
<evidence type="ECO:0000256" key="3">
    <source>
        <dbReference type="ARBA" id="ARBA00022679"/>
    </source>
</evidence>
<dbReference type="InterPro" id="IPR038371">
    <property type="entry name" value="Cu_polyphenol_OxRdtase_sf"/>
</dbReference>
<evidence type="ECO:0000313" key="11">
    <source>
        <dbReference type="Proteomes" id="UP000503840"/>
    </source>
</evidence>
<evidence type="ECO:0000256" key="2">
    <source>
        <dbReference type="ARBA" id="ARBA00007353"/>
    </source>
</evidence>
<dbReference type="PANTHER" id="PTHR30616">
    <property type="entry name" value="UNCHARACTERIZED PROTEIN YFIH"/>
    <property type="match status" value="1"/>
</dbReference>
<dbReference type="RefSeq" id="WP_174406301.1">
    <property type="nucleotide sequence ID" value="NZ_BLVO01000016.1"/>
</dbReference>
<evidence type="ECO:0000256" key="1">
    <source>
        <dbReference type="ARBA" id="ARBA00000553"/>
    </source>
</evidence>
<dbReference type="SUPFAM" id="SSF64438">
    <property type="entry name" value="CNF1/YfiH-like putative cysteine hydrolases"/>
    <property type="match status" value="1"/>
</dbReference>
<dbReference type="GO" id="GO:0017061">
    <property type="term" value="F:S-methyl-5-thioadenosine phosphorylase activity"/>
    <property type="evidence" value="ECO:0007669"/>
    <property type="project" value="UniProtKB-EC"/>
</dbReference>
<dbReference type="EMBL" id="BLVO01000016">
    <property type="protein sequence ID" value="GFM34626.1"/>
    <property type="molecule type" value="Genomic_DNA"/>
</dbReference>
<sequence length="249" mass="27626">MAVNFIPFRFPGIPSVRCAFQTRRGGVSQGDFGGSNISHDVGDNAEHVAANRSQLMQALGVETWCELRQVHGDALVFDPQHVPADTAATVEADGSATHNAGQVLVIKTADCQPILIAHTSGRYIAALHAGWRGNRIGYPQSAVRAFCERYNVLPKDLMAVRGPSLGPAMAEFVNFDMEWGKDWTRWFDAERKTMNLWQLTRDQLQEAGIPAGNIFGIDLCTHSHADMFFSYRRSRVEGRQASLIWIQPE</sequence>
<evidence type="ECO:0000313" key="10">
    <source>
        <dbReference type="EMBL" id="GFM34626.1"/>
    </source>
</evidence>
<comment type="catalytic activity">
    <reaction evidence="9">
        <text>S-methyl-5'-thioadenosine + phosphate = 5-(methylsulfanyl)-alpha-D-ribose 1-phosphate + adenine</text>
        <dbReference type="Rhea" id="RHEA:11852"/>
        <dbReference type="ChEBI" id="CHEBI:16708"/>
        <dbReference type="ChEBI" id="CHEBI:17509"/>
        <dbReference type="ChEBI" id="CHEBI:43474"/>
        <dbReference type="ChEBI" id="CHEBI:58533"/>
        <dbReference type="EC" id="2.4.2.28"/>
    </reaction>
    <physiologicalReaction direction="left-to-right" evidence="9">
        <dbReference type="Rhea" id="RHEA:11853"/>
    </physiologicalReaction>
</comment>
<dbReference type="Pfam" id="PF02578">
    <property type="entry name" value="Cu-oxidase_4"/>
    <property type="match status" value="1"/>
</dbReference>
<keyword evidence="6" id="KW-0862">Zinc</keyword>
<comment type="catalytic activity">
    <reaction evidence="1">
        <text>inosine + phosphate = alpha-D-ribose 1-phosphate + hypoxanthine</text>
        <dbReference type="Rhea" id="RHEA:27646"/>
        <dbReference type="ChEBI" id="CHEBI:17368"/>
        <dbReference type="ChEBI" id="CHEBI:17596"/>
        <dbReference type="ChEBI" id="CHEBI:43474"/>
        <dbReference type="ChEBI" id="CHEBI:57720"/>
        <dbReference type="EC" id="2.4.2.1"/>
    </reaction>
    <physiologicalReaction direction="left-to-right" evidence="1">
        <dbReference type="Rhea" id="RHEA:27647"/>
    </physiologicalReaction>
</comment>
<evidence type="ECO:0000256" key="6">
    <source>
        <dbReference type="ARBA" id="ARBA00022833"/>
    </source>
</evidence>
<dbReference type="GO" id="GO:0005507">
    <property type="term" value="F:copper ion binding"/>
    <property type="evidence" value="ECO:0007669"/>
    <property type="project" value="TreeGrafter"/>
</dbReference>
<dbReference type="PANTHER" id="PTHR30616:SF2">
    <property type="entry name" value="PURINE NUCLEOSIDE PHOSPHORYLASE LACC1"/>
    <property type="match status" value="1"/>
</dbReference>
<name>A0A7J0BLS7_9BACT</name>
<evidence type="ECO:0000256" key="9">
    <source>
        <dbReference type="ARBA" id="ARBA00049893"/>
    </source>
</evidence>
<protein>
    <submittedName>
        <fullName evidence="10">Multicopper polyphenol oxidase</fullName>
    </submittedName>
</protein>
<proteinExistence type="inferred from homology"/>
<evidence type="ECO:0000256" key="5">
    <source>
        <dbReference type="ARBA" id="ARBA00022801"/>
    </source>
</evidence>
<comment type="catalytic activity">
    <reaction evidence="7">
        <text>adenosine + H2O + H(+) = inosine + NH4(+)</text>
        <dbReference type="Rhea" id="RHEA:24408"/>
        <dbReference type="ChEBI" id="CHEBI:15377"/>
        <dbReference type="ChEBI" id="CHEBI:15378"/>
        <dbReference type="ChEBI" id="CHEBI:16335"/>
        <dbReference type="ChEBI" id="CHEBI:17596"/>
        <dbReference type="ChEBI" id="CHEBI:28938"/>
        <dbReference type="EC" id="3.5.4.4"/>
    </reaction>
    <physiologicalReaction direction="left-to-right" evidence="7">
        <dbReference type="Rhea" id="RHEA:24409"/>
    </physiologicalReaction>
</comment>